<reference evidence="1 2" key="1">
    <citation type="submission" date="2021-06" db="EMBL/GenBank/DDBJ databases">
        <title>Caerostris darwini draft genome.</title>
        <authorList>
            <person name="Kono N."/>
            <person name="Arakawa K."/>
        </authorList>
    </citation>
    <scope>NUCLEOTIDE SEQUENCE [LARGE SCALE GENOMIC DNA]</scope>
</reference>
<organism evidence="1 2">
    <name type="scientific">Caerostris darwini</name>
    <dbReference type="NCBI Taxonomy" id="1538125"/>
    <lineage>
        <taxon>Eukaryota</taxon>
        <taxon>Metazoa</taxon>
        <taxon>Ecdysozoa</taxon>
        <taxon>Arthropoda</taxon>
        <taxon>Chelicerata</taxon>
        <taxon>Arachnida</taxon>
        <taxon>Araneae</taxon>
        <taxon>Araneomorphae</taxon>
        <taxon>Entelegynae</taxon>
        <taxon>Araneoidea</taxon>
        <taxon>Araneidae</taxon>
        <taxon>Caerostris</taxon>
    </lineage>
</organism>
<dbReference type="Proteomes" id="UP001054837">
    <property type="component" value="Unassembled WGS sequence"/>
</dbReference>
<name>A0AAV4XA04_9ARAC</name>
<dbReference type="AlphaFoldDB" id="A0AAV4XA04"/>
<keyword evidence="2" id="KW-1185">Reference proteome</keyword>
<proteinExistence type="predicted"/>
<protein>
    <submittedName>
        <fullName evidence="1">Uncharacterized protein</fullName>
    </submittedName>
</protein>
<comment type="caution">
    <text evidence="1">The sequence shown here is derived from an EMBL/GenBank/DDBJ whole genome shotgun (WGS) entry which is preliminary data.</text>
</comment>
<sequence length="152" mass="16982">MSRGATNRRFPFPQHAHLPSGHPQAAPIQWIPAFYFARKLRAAALTFFAQYSLYDHGDGHSKQGVERTVNVGEATKLYDNYHLSCDEVTGGTAVIGQRAYGVPERVMKKRIRGPKKENCEHQVGQENRLPALRNGVTATLVSCSLESYIKEL</sequence>
<accession>A0AAV4XA04</accession>
<evidence type="ECO:0000313" key="2">
    <source>
        <dbReference type="Proteomes" id="UP001054837"/>
    </source>
</evidence>
<gene>
    <name evidence="1" type="ORF">CDAR_562911</name>
</gene>
<evidence type="ECO:0000313" key="1">
    <source>
        <dbReference type="EMBL" id="GIY90619.1"/>
    </source>
</evidence>
<dbReference type="EMBL" id="BPLQ01015714">
    <property type="protein sequence ID" value="GIY90619.1"/>
    <property type="molecule type" value="Genomic_DNA"/>
</dbReference>